<keyword evidence="3" id="KW-0645">Protease</keyword>
<evidence type="ECO:0000256" key="4">
    <source>
        <dbReference type="ARBA" id="ARBA00022786"/>
    </source>
</evidence>
<evidence type="ECO:0000256" key="1">
    <source>
        <dbReference type="ARBA" id="ARBA00000707"/>
    </source>
</evidence>
<keyword evidence="6" id="KW-0788">Thiol protease</keyword>
<dbReference type="PANTHER" id="PTHR13367">
    <property type="entry name" value="UBIQUITIN THIOESTERASE"/>
    <property type="match status" value="1"/>
</dbReference>
<dbReference type="InterPro" id="IPR027417">
    <property type="entry name" value="P-loop_NTPase"/>
</dbReference>
<evidence type="ECO:0000259" key="7">
    <source>
        <dbReference type="Pfam" id="PF12340"/>
    </source>
</evidence>
<dbReference type="SUPFAM" id="SSF52540">
    <property type="entry name" value="P-loop containing nucleoside triphosphate hydrolases"/>
    <property type="match status" value="1"/>
</dbReference>
<reference evidence="9 10" key="1">
    <citation type="submission" date="2024-02" db="EMBL/GenBank/DDBJ databases">
        <authorList>
            <person name="Chen Y."/>
            <person name="Shah S."/>
            <person name="Dougan E. K."/>
            <person name="Thang M."/>
            <person name="Chan C."/>
        </authorList>
    </citation>
    <scope>NUCLEOTIDE SEQUENCE [LARGE SCALE GENOMIC DNA]</scope>
</reference>
<accession>A0ABP0HFQ7</accession>
<dbReference type="Gene3D" id="3.40.50.300">
    <property type="entry name" value="P-loop containing nucleotide triphosphate hydrolases"/>
    <property type="match status" value="1"/>
</dbReference>
<dbReference type="InterPro" id="IPR022105">
    <property type="entry name" value="DUF3645"/>
</dbReference>
<dbReference type="Pfam" id="PF12359">
    <property type="entry name" value="DUF3645"/>
    <property type="match status" value="1"/>
</dbReference>
<organism evidence="9 10">
    <name type="scientific">Durusdinium trenchii</name>
    <dbReference type="NCBI Taxonomy" id="1381693"/>
    <lineage>
        <taxon>Eukaryota</taxon>
        <taxon>Sar</taxon>
        <taxon>Alveolata</taxon>
        <taxon>Dinophyceae</taxon>
        <taxon>Suessiales</taxon>
        <taxon>Symbiodiniaceae</taxon>
        <taxon>Durusdinium</taxon>
    </lineage>
</organism>
<evidence type="ECO:0000256" key="6">
    <source>
        <dbReference type="ARBA" id="ARBA00022807"/>
    </source>
</evidence>
<evidence type="ECO:0000313" key="10">
    <source>
        <dbReference type="Proteomes" id="UP001642464"/>
    </source>
</evidence>
<name>A0ABP0HFQ7_9DINO</name>
<dbReference type="Pfam" id="PF12340">
    <property type="entry name" value="DUF3638"/>
    <property type="match status" value="1"/>
</dbReference>
<sequence>MAVDEDAQLQEALLQSEAMECDEAPRVAAGEPPRDEANAEVDGPNLLLLDLFAAEEGSQLASLCQLLLRIEAPRFRVRRGQNWMSMTRHVCVELPRLKLTLLPKEGSLEVKDAGGWFVKSEEETSNALAKLREGLEQALLIENAQGDLRLLLPNHDVTRPLAKGEPFSTRLIFNRSSFGWQETMDFPYYLYPVHGTQTFLQATSLAASLYLSLLCLLSRDYAKAFAELDNCWTDVPLLAEEKWVFNQFANSLEDQHPDAHAVRCKLALSVAFVEDVSMPMELHLELDQYLAKRHHVSRGLWLNEEEELQLLRLCKSSTRRVKARLEYLAGKARGQVHVTLRADPALHGGQPWSRLNLLPREELRRATHVRRLQFRHPQLPEGSVNQEWPQQVDGEALVKMIWTDELLQDDESGVNRSLGFVFLYMVLLGQLELKLNDVNVTESLGGLLTRLFHLKLARWGKELQEEGESDVQLSHQMATLALLARGGSIAAGWPPVPSDAANRSALAKGQNLYDAIGRESPLKMWLDQVDQIFHQILNEAPRSEAFVVPETWAPKMELQVMLEELELRRRGRDDRCARLELPSELRQHAGQEILAHLDLNAFVSWTHEAFQSAEPFDLSSHPCTRTSVAQNLLKRLAEDCQRYAEICAQRRTPVVCGFDPAQPETCAQRLEELEQALRASAREDGQRTLEAIETMLADANGLPESEEVFDFKLQRDLCRLEQHVTFDYAMSCIVSSKAQEDLLRLNPYLTYKASAVLCHALAVTLLSGRQLQARRAAELALRLARRLRAGSEEVTTLQQELSFLGELLTERRCYIRQEQGASQTEPSSLRRRATSGARAAGQEADQFVLDPRFLLFEFMQHIVLRPRQVEMVDWFMQSYKEGESRVQQMIMGAGKTTVVGPLLSTMLSQPDVLVTQVMPSPLLDQSRQILRASFSKLMPKRIVTFQFDRQVDDCPETIMKIYTKLEACRRACGIVVSSPESIKSMLLKFIEQLHALASYDFSTLAPGASVRSDRELARQRDTLERRSGMADAVVRLIQLWKMPGRVIMDEVDVLLHPLKSELNFPIGFRDPIDLSGHRWNLPIHLVEGILFAAHEHPLESSLQGSIAQEMAADPQHAGHELLRSLKEAFQHGFSAKLLQRTPHAVLLDVNFYQKTLKHLLARWILLWLKKNFTGGSLSDEVLLEALVADQPFHYKQVLESGLTPFSLKLFNLASTWIGAILPHVLAKIDRVSYGLLSKKQLEAADEKTPFSRLVMAVPFVGKDVPSRSSEFAHPDVAIGLTILAYRFEGLRPSDVRSIVAQLKQDGARQLGPRDTRPAHVLFESWVRQEEPSSPRYKMRRLDEELSRNILPLSLFQPTDPKQMARLYRQIQNTSEVAHFWLRQHVFPVTMNFHPLKISASGHELGSSLLFGYRLGFSGTPSNLLPEDLGECFYEPGSDGQVTAVLTDPKVTSAEVCEPDWSPLKLLERVAQGQFHALIDTGACKSTANFGRWVP</sequence>
<comment type="catalytic activity">
    <reaction evidence="1">
        <text>Thiol-dependent hydrolysis of ester, thioester, amide, peptide and isopeptide bonds formed by the C-terminal Gly of ubiquitin (a 76-residue protein attached to proteins as an intracellular targeting signal).</text>
        <dbReference type="EC" id="3.4.19.12"/>
    </reaction>
</comment>
<dbReference type="InterPro" id="IPR051346">
    <property type="entry name" value="OTU_Deubiquitinase"/>
</dbReference>
<keyword evidence="10" id="KW-1185">Reference proteome</keyword>
<keyword evidence="4" id="KW-0833">Ubl conjugation pathway</keyword>
<feature type="domain" description="DUF3638" evidence="7">
    <location>
        <begin position="850"/>
        <end position="1086"/>
    </location>
</feature>
<dbReference type="EMBL" id="CAXAMM010000481">
    <property type="protein sequence ID" value="CAK8987680.1"/>
    <property type="molecule type" value="Genomic_DNA"/>
</dbReference>
<dbReference type="EC" id="3.4.19.12" evidence="2"/>
<dbReference type="Proteomes" id="UP001642464">
    <property type="component" value="Unassembled WGS sequence"/>
</dbReference>
<protein>
    <recommendedName>
        <fullName evidence="2">ubiquitinyl hydrolase 1</fullName>
        <ecNumber evidence="2">3.4.19.12</ecNumber>
    </recommendedName>
</protein>
<dbReference type="PANTHER" id="PTHR13367:SF28">
    <property type="entry name" value="UBIQUITIN THIOESTERASE ZRANB1"/>
    <property type="match status" value="1"/>
</dbReference>
<evidence type="ECO:0000256" key="2">
    <source>
        <dbReference type="ARBA" id="ARBA00012759"/>
    </source>
</evidence>
<evidence type="ECO:0000313" key="9">
    <source>
        <dbReference type="EMBL" id="CAK8987680.1"/>
    </source>
</evidence>
<evidence type="ECO:0000256" key="5">
    <source>
        <dbReference type="ARBA" id="ARBA00022801"/>
    </source>
</evidence>
<gene>
    <name evidence="9" type="ORF">SCF082_LOCUS1078</name>
</gene>
<feature type="domain" description="DUF3645" evidence="8">
    <location>
        <begin position="1252"/>
        <end position="1281"/>
    </location>
</feature>
<proteinExistence type="predicted"/>
<comment type="caution">
    <text evidence="9">The sequence shown here is derived from an EMBL/GenBank/DDBJ whole genome shotgun (WGS) entry which is preliminary data.</text>
</comment>
<evidence type="ECO:0000259" key="8">
    <source>
        <dbReference type="Pfam" id="PF12359"/>
    </source>
</evidence>
<evidence type="ECO:0000256" key="3">
    <source>
        <dbReference type="ARBA" id="ARBA00022670"/>
    </source>
</evidence>
<dbReference type="InterPro" id="IPR022099">
    <property type="entry name" value="DUF3638"/>
</dbReference>
<keyword evidence="5" id="KW-0378">Hydrolase</keyword>